<evidence type="ECO:0000313" key="2">
    <source>
        <dbReference type="EMBL" id="QEO16394.1"/>
    </source>
</evidence>
<keyword evidence="1" id="KW-0812">Transmembrane</keyword>
<dbReference type="PANTHER" id="PTHR30105">
    <property type="entry name" value="UNCHARACTERIZED YIBQ-RELATED"/>
    <property type="match status" value="1"/>
</dbReference>
<keyword evidence="1" id="KW-1133">Transmembrane helix</keyword>
<dbReference type="Proteomes" id="UP000324536">
    <property type="component" value="Chromosome"/>
</dbReference>
<proteinExistence type="predicted"/>
<name>A0A5C1YJI8_9PROT</name>
<dbReference type="CDD" id="cd10936">
    <property type="entry name" value="CE4_DAC2"/>
    <property type="match status" value="1"/>
</dbReference>
<evidence type="ECO:0000313" key="3">
    <source>
        <dbReference type="Proteomes" id="UP000324536"/>
    </source>
</evidence>
<dbReference type="GO" id="GO:0005975">
    <property type="term" value="P:carbohydrate metabolic process"/>
    <property type="evidence" value="ECO:0007669"/>
    <property type="project" value="InterPro"/>
</dbReference>
<keyword evidence="1" id="KW-0472">Membrane</keyword>
<keyword evidence="3" id="KW-1185">Reference proteome</keyword>
<dbReference type="Pfam" id="PF04748">
    <property type="entry name" value="Polysacc_deac_2"/>
    <property type="match status" value="1"/>
</dbReference>
<dbReference type="InterPro" id="IPR006837">
    <property type="entry name" value="Divergent_DAC"/>
</dbReference>
<evidence type="ECO:0000256" key="1">
    <source>
        <dbReference type="SAM" id="Phobius"/>
    </source>
</evidence>
<protein>
    <submittedName>
        <fullName evidence="2">Divergent polysaccharide deacetylase family protein</fullName>
    </submittedName>
</protein>
<dbReference type="EMBL" id="CP043506">
    <property type="protein sequence ID" value="QEO16394.1"/>
    <property type="molecule type" value="Genomic_DNA"/>
</dbReference>
<dbReference type="KEGG" id="acek:FLP30_00360"/>
<dbReference type="AlphaFoldDB" id="A0A5C1YJI8"/>
<dbReference type="OrthoDB" id="9784811at2"/>
<reference evidence="2 3" key="1">
    <citation type="submission" date="2019-09" db="EMBL/GenBank/DDBJ databases">
        <title>Genome sequencing of strain KACC 21233.</title>
        <authorList>
            <person name="Heo J."/>
            <person name="Kim S.-J."/>
            <person name="Kim J.-S."/>
            <person name="Hong S.-B."/>
            <person name="Kwon S.-W."/>
        </authorList>
    </citation>
    <scope>NUCLEOTIDE SEQUENCE [LARGE SCALE GENOMIC DNA]</scope>
    <source>
        <strain evidence="2 3">KACC 21233</strain>
    </source>
</reference>
<dbReference type="RefSeq" id="WP_149277841.1">
    <property type="nucleotide sequence ID" value="NZ_CP043506.1"/>
</dbReference>
<organism evidence="2 3">
    <name type="scientific">Acetobacter vaccinii</name>
    <dbReference type="NCBI Taxonomy" id="2592655"/>
    <lineage>
        <taxon>Bacteria</taxon>
        <taxon>Pseudomonadati</taxon>
        <taxon>Pseudomonadota</taxon>
        <taxon>Alphaproteobacteria</taxon>
        <taxon>Acetobacterales</taxon>
        <taxon>Acetobacteraceae</taxon>
        <taxon>Acetobacter</taxon>
    </lineage>
</organism>
<dbReference type="PANTHER" id="PTHR30105:SF2">
    <property type="entry name" value="DIVERGENT POLYSACCHARIDE DEACETYLASE SUPERFAMILY"/>
    <property type="match status" value="1"/>
</dbReference>
<feature type="transmembrane region" description="Helical" evidence="1">
    <location>
        <begin position="20"/>
        <end position="38"/>
    </location>
</feature>
<dbReference type="SUPFAM" id="SSF88713">
    <property type="entry name" value="Glycoside hydrolase/deacetylase"/>
    <property type="match status" value="1"/>
</dbReference>
<dbReference type="InterPro" id="IPR011330">
    <property type="entry name" value="Glyco_hydro/deAcase_b/a-brl"/>
</dbReference>
<gene>
    <name evidence="2" type="ORF">FLP30_00360</name>
</gene>
<sequence length="363" mass="37685">MNTPTLWQQLPASGRLFLRFWGGGLGAAAILALSLQVMGPPRHDLEGQDIDVTGNNPADKSARTGILPPQTALLARKDGPGGYPLPVRGPHGQTARRAYAAPAVDVPPGTPMVALLLDGITQADSLSDDALTSLPGPISIALSSGTTGLDTIATQARQHQHETFITLPVQAQDSKDPATKALTLLHSPQQNMDLLTNTLSSLEGYVGVASTPVGGDDTPFTTSEGFRPILESIDSHGLLYLDGTPGTPVTGPGVLGQVDVRVNADTDIVAIDIQLLKLQQLARQNGRAIGVIGPLRPVALACLRAWIAHLKDVGIALVPVSQIVLPVDQPASTPAVAAGPMRINLASPPPRGGQFSPIAGPQH</sequence>
<dbReference type="Gene3D" id="3.20.20.370">
    <property type="entry name" value="Glycoside hydrolase/deacetylase"/>
    <property type="match status" value="1"/>
</dbReference>
<accession>A0A5C1YJI8</accession>